<dbReference type="EMBL" id="UINC01150148">
    <property type="protein sequence ID" value="SVD43049.1"/>
    <property type="molecule type" value="Genomic_DNA"/>
</dbReference>
<dbReference type="AlphaFoldDB" id="A0A382V993"/>
<protein>
    <submittedName>
        <fullName evidence="1">Uncharacterized protein</fullName>
    </submittedName>
</protein>
<proteinExistence type="predicted"/>
<sequence>EAILSFEIRHNNEFLKSQRKERLKYDDSRLYDATGWSLALGYDMDAYFSGSVPAVKSTAHESSSIKGRLTGRDPKVGYVFSGADDRALLALARLLDAGAKVWSATEPFSVEGESYPRGSFLIRSNANSHIAERTLQEIAEETGVTLTAINFGLASVGSDLGGGEFELLTRPKIALVGGETTSPYSFGNIWHTLDARMNMKTSTLSSTSLAGTDLDKYNVLILPSTYGGPRTYKRLLSEGGVKHLREWVEDGGTLIAVGAAAAFVADSSVSLVSVRQKRQVLNKLDE</sequence>
<evidence type="ECO:0000313" key="1">
    <source>
        <dbReference type="EMBL" id="SVD43049.1"/>
    </source>
</evidence>
<name>A0A382V993_9ZZZZ</name>
<organism evidence="1">
    <name type="scientific">marine metagenome</name>
    <dbReference type="NCBI Taxonomy" id="408172"/>
    <lineage>
        <taxon>unclassified sequences</taxon>
        <taxon>metagenomes</taxon>
        <taxon>ecological metagenomes</taxon>
    </lineage>
</organism>
<dbReference type="InterPro" id="IPR029062">
    <property type="entry name" value="Class_I_gatase-like"/>
</dbReference>
<dbReference type="SUPFAM" id="SSF52317">
    <property type="entry name" value="Class I glutamine amidotransferase-like"/>
    <property type="match status" value="1"/>
</dbReference>
<feature type="non-terminal residue" evidence="1">
    <location>
        <position position="1"/>
    </location>
</feature>
<dbReference type="CDD" id="cd03143">
    <property type="entry name" value="A4_beta-galactosidase_middle_domain"/>
    <property type="match status" value="1"/>
</dbReference>
<gene>
    <name evidence="1" type="ORF">METZ01_LOCUS395903</name>
</gene>
<dbReference type="Gene3D" id="3.40.50.880">
    <property type="match status" value="1"/>
</dbReference>
<feature type="non-terminal residue" evidence="1">
    <location>
        <position position="286"/>
    </location>
</feature>
<reference evidence="1" key="1">
    <citation type="submission" date="2018-05" db="EMBL/GenBank/DDBJ databases">
        <authorList>
            <person name="Lanie J.A."/>
            <person name="Ng W.-L."/>
            <person name="Kazmierczak K.M."/>
            <person name="Andrzejewski T.M."/>
            <person name="Davidsen T.M."/>
            <person name="Wayne K.J."/>
            <person name="Tettelin H."/>
            <person name="Glass J.I."/>
            <person name="Rusch D."/>
            <person name="Podicherti R."/>
            <person name="Tsui H.-C.T."/>
            <person name="Winkler M.E."/>
        </authorList>
    </citation>
    <scope>NUCLEOTIDE SEQUENCE</scope>
</reference>
<accession>A0A382V993</accession>